<reference evidence="1" key="1">
    <citation type="submission" date="2023-03" db="EMBL/GenBank/DDBJ databases">
        <title>Massive genome expansion in bonnet fungi (Mycena s.s.) driven by repeated elements and novel gene families across ecological guilds.</title>
        <authorList>
            <consortium name="Lawrence Berkeley National Laboratory"/>
            <person name="Harder C.B."/>
            <person name="Miyauchi S."/>
            <person name="Viragh M."/>
            <person name="Kuo A."/>
            <person name="Thoen E."/>
            <person name="Andreopoulos B."/>
            <person name="Lu D."/>
            <person name="Skrede I."/>
            <person name="Drula E."/>
            <person name="Henrissat B."/>
            <person name="Morin E."/>
            <person name="Kohler A."/>
            <person name="Barry K."/>
            <person name="LaButti K."/>
            <person name="Morin E."/>
            <person name="Salamov A."/>
            <person name="Lipzen A."/>
            <person name="Mereny Z."/>
            <person name="Hegedus B."/>
            <person name="Baldrian P."/>
            <person name="Stursova M."/>
            <person name="Weitz H."/>
            <person name="Taylor A."/>
            <person name="Grigoriev I.V."/>
            <person name="Nagy L.G."/>
            <person name="Martin F."/>
            <person name="Kauserud H."/>
        </authorList>
    </citation>
    <scope>NUCLEOTIDE SEQUENCE</scope>
    <source>
        <strain evidence="1">CBHHK182m</strain>
    </source>
</reference>
<protein>
    <recommendedName>
        <fullName evidence="3">F-box domain-containing protein</fullName>
    </recommendedName>
</protein>
<gene>
    <name evidence="1" type="ORF">B0H16DRAFT_1559846</name>
</gene>
<proteinExistence type="predicted"/>
<keyword evidence="2" id="KW-1185">Reference proteome</keyword>
<name>A0AAD7IJP1_9AGAR</name>
<dbReference type="EMBL" id="JARKIB010000086">
    <property type="protein sequence ID" value="KAJ7744687.1"/>
    <property type="molecule type" value="Genomic_DNA"/>
</dbReference>
<dbReference type="AlphaFoldDB" id="A0AAD7IJP1"/>
<comment type="caution">
    <text evidence="1">The sequence shown here is derived from an EMBL/GenBank/DDBJ whole genome shotgun (WGS) entry which is preliminary data.</text>
</comment>
<evidence type="ECO:0000313" key="2">
    <source>
        <dbReference type="Proteomes" id="UP001215598"/>
    </source>
</evidence>
<dbReference type="Proteomes" id="UP001215598">
    <property type="component" value="Unassembled WGS sequence"/>
</dbReference>
<organism evidence="1 2">
    <name type="scientific">Mycena metata</name>
    <dbReference type="NCBI Taxonomy" id="1033252"/>
    <lineage>
        <taxon>Eukaryota</taxon>
        <taxon>Fungi</taxon>
        <taxon>Dikarya</taxon>
        <taxon>Basidiomycota</taxon>
        <taxon>Agaricomycotina</taxon>
        <taxon>Agaricomycetes</taxon>
        <taxon>Agaricomycetidae</taxon>
        <taxon>Agaricales</taxon>
        <taxon>Marasmiineae</taxon>
        <taxon>Mycenaceae</taxon>
        <taxon>Mycena</taxon>
    </lineage>
</organism>
<sequence length="505" mass="56587">MGTWGYRVYRHKGYYHVHYNQFDSYPRDLGVEVASEVPLRDEQAYRNWLKKLREALDHHFEQNKERIGIESGAYYISNEAPSIDIWMYEIDLDHEVFLVNGKPLFALNNMPTSEDSFIEYIGSDSYGNLSYTSSTPAEHIYNWTSTAPKVDDEVVHEYDTRRSSSSGRTAIPELLGSSGPAGDCEAVRIALYEALVAGTMQNFDFVRGVLALEAASDRTQISTALVCRGIELLQLAFGRTLLCKTYERPPATQSEFLGLATNVCLRITTHLDDERHLKKSVLELVDEIDAKPRSAATFGVLFSFFHCVVVRIDLQGRFHSTAALQFLPSFRATSPSTPGITAIASLGYHCLHTESAVTADKIPSDHFLRDVPLEVRELIVKLLGPSDLRNLCTAIPPFEPAAEYFLRYPHIEDYRLVKHLPLLDEDLKNDREDEDEDSDMRTLTSLLKKRFSAVRAGFSPCVLVVGLRGSESVNISSGGDEAAILTWEIEEASSKDSVKGDAPLF</sequence>
<accession>A0AAD7IJP1</accession>
<evidence type="ECO:0000313" key="1">
    <source>
        <dbReference type="EMBL" id="KAJ7744687.1"/>
    </source>
</evidence>
<evidence type="ECO:0008006" key="3">
    <source>
        <dbReference type="Google" id="ProtNLM"/>
    </source>
</evidence>